<dbReference type="InterPro" id="IPR018330">
    <property type="entry name" value="RecT_fam"/>
</dbReference>
<dbReference type="GO" id="GO:0006259">
    <property type="term" value="P:DNA metabolic process"/>
    <property type="evidence" value="ECO:0007669"/>
    <property type="project" value="InterPro"/>
</dbReference>
<reference evidence="2 3" key="1">
    <citation type="journal article" date="2019" name="Microb. Cell Fact.">
        <title>Exploring novel herbicidin analogues by transcriptional regulator overexpression and MS/MS molecular networking.</title>
        <authorList>
            <person name="Shi Y."/>
            <person name="Gu R."/>
            <person name="Li Y."/>
            <person name="Wang X."/>
            <person name="Ren W."/>
            <person name="Li X."/>
            <person name="Wang L."/>
            <person name="Xie Y."/>
            <person name="Hong B."/>
        </authorList>
    </citation>
    <scope>NUCLEOTIDE SEQUENCE [LARGE SCALE GENOMIC DNA]</scope>
    <source>
        <strain evidence="2 3">US-43</strain>
    </source>
</reference>
<feature type="compositionally biased region" description="Basic and acidic residues" evidence="1">
    <location>
        <begin position="1"/>
        <end position="13"/>
    </location>
</feature>
<evidence type="ECO:0000313" key="2">
    <source>
        <dbReference type="EMBL" id="KAB7834046.1"/>
    </source>
</evidence>
<evidence type="ECO:0000313" key="3">
    <source>
        <dbReference type="Proteomes" id="UP000327000"/>
    </source>
</evidence>
<keyword evidence="3" id="KW-1185">Reference proteome</keyword>
<name>A0A5N5VYX7_STRMB</name>
<organism evidence="2 3">
    <name type="scientific">Streptomyces mobaraensis</name>
    <name type="common">Streptoverticillium mobaraense</name>
    <dbReference type="NCBI Taxonomy" id="35621"/>
    <lineage>
        <taxon>Bacteria</taxon>
        <taxon>Bacillati</taxon>
        <taxon>Actinomycetota</taxon>
        <taxon>Actinomycetes</taxon>
        <taxon>Kitasatosporales</taxon>
        <taxon>Streptomycetaceae</taxon>
        <taxon>Streptomyces</taxon>
    </lineage>
</organism>
<dbReference type="GO" id="GO:0003677">
    <property type="term" value="F:DNA binding"/>
    <property type="evidence" value="ECO:0007669"/>
    <property type="project" value="InterPro"/>
</dbReference>
<gene>
    <name evidence="2" type="primary">recT</name>
    <name evidence="2" type="ORF">FRZ00_30760</name>
</gene>
<evidence type="ECO:0000256" key="1">
    <source>
        <dbReference type="SAM" id="MobiDB-lite"/>
    </source>
</evidence>
<dbReference type="Proteomes" id="UP000327000">
    <property type="component" value="Unassembled WGS sequence"/>
</dbReference>
<dbReference type="Pfam" id="PF03837">
    <property type="entry name" value="RecT"/>
    <property type="match status" value="1"/>
</dbReference>
<dbReference type="NCBIfam" id="TIGR00616">
    <property type="entry name" value="rect"/>
    <property type="match status" value="1"/>
</dbReference>
<dbReference type="EMBL" id="VOKX01000117">
    <property type="protein sequence ID" value="KAB7834046.1"/>
    <property type="molecule type" value="Genomic_DNA"/>
</dbReference>
<sequence>MEAERAARGETFRRRSSRARRPVHAQRRRPRYEAPRRRASRRVPGAPRSTPCRPEGEHRSVSTNLAERVAARRSHPPARGADAPQPNLVQFVNSMRGEIARALPAHVASPERIARIALTELRRVEHLAECTQESFGGALMTCAQLGLEPGGALGEAYLLPFWNKRARAYEVQLVIGYQGMIRLFWQHPAAAGLAARTVYENDEFEFEYGLHPVLRHKPVRSDRGRPTHYYAVAKMANGGSAFVVMSVEDVEAIRQRSKARDGGPWATDYDAMACKTVIRQLFKLLPKSSELARAVAHDEGVRRDMSPEGLDAPPDYVEGEVVERAPDGQQATVEDVPAEFAGWPEATESGGGG</sequence>
<protein>
    <submittedName>
        <fullName evidence="2">Recombination protein RecT</fullName>
    </submittedName>
</protein>
<feature type="compositionally biased region" description="Basic residues" evidence="1">
    <location>
        <begin position="14"/>
        <end position="30"/>
    </location>
</feature>
<dbReference type="InterPro" id="IPR004590">
    <property type="entry name" value="ssDNA_annealing_RecT"/>
</dbReference>
<proteinExistence type="predicted"/>
<feature type="region of interest" description="Disordered" evidence="1">
    <location>
        <begin position="1"/>
        <end position="63"/>
    </location>
</feature>
<accession>A0A5N5VYX7</accession>
<dbReference type="OrthoDB" id="5124088at2"/>
<dbReference type="AlphaFoldDB" id="A0A5N5VYX7"/>
<dbReference type="NCBIfam" id="NF007351">
    <property type="entry name" value="PRK09846.1"/>
    <property type="match status" value="1"/>
</dbReference>
<comment type="caution">
    <text evidence="2">The sequence shown here is derived from an EMBL/GenBank/DDBJ whole genome shotgun (WGS) entry which is preliminary data.</text>
</comment>